<dbReference type="PANTHER" id="PTHR45635">
    <property type="entry name" value="ADP,ATP CARRIER PROTEIN 1-RELATED-RELATED"/>
    <property type="match status" value="1"/>
</dbReference>
<keyword evidence="3 10" id="KW-0813">Transport</keyword>
<dbReference type="InterPro" id="IPR002113">
    <property type="entry name" value="ADT_euk_type"/>
</dbReference>
<evidence type="ECO:0000256" key="2">
    <source>
        <dbReference type="ARBA" id="ARBA00006375"/>
    </source>
</evidence>
<comment type="similarity">
    <text evidence="2 10">Belongs to the mitochondrial carrier (TC 2.A.29) family.</text>
</comment>
<accession>A0A4U5N9F0</accession>
<dbReference type="InterPro" id="IPR023395">
    <property type="entry name" value="MCP_dom_sf"/>
</dbReference>
<comment type="subunit">
    <text evidence="11">Monomer.</text>
</comment>
<dbReference type="PROSITE" id="PS50920">
    <property type="entry name" value="SOLCAR"/>
    <property type="match status" value="1"/>
</dbReference>
<dbReference type="EMBL" id="RCHU01001044">
    <property type="protein sequence ID" value="TKR79629.1"/>
    <property type="molecule type" value="Genomic_DNA"/>
</dbReference>
<dbReference type="GO" id="GO:0005743">
    <property type="term" value="C:mitochondrial inner membrane"/>
    <property type="evidence" value="ECO:0007669"/>
    <property type="project" value="InterPro"/>
</dbReference>
<evidence type="ECO:0000256" key="7">
    <source>
        <dbReference type="ARBA" id="ARBA00023136"/>
    </source>
</evidence>
<evidence type="ECO:0000256" key="1">
    <source>
        <dbReference type="ARBA" id="ARBA00004141"/>
    </source>
</evidence>
<keyword evidence="6" id="KW-1133">Transmembrane helix</keyword>
<evidence type="ECO:0000256" key="11">
    <source>
        <dbReference type="RuleBase" id="RU368008"/>
    </source>
</evidence>
<evidence type="ECO:0000256" key="3">
    <source>
        <dbReference type="ARBA" id="ARBA00022448"/>
    </source>
</evidence>
<sequence>MAGALLGGVVHTIVAPIEREKVLLQTQESNLAIVGNGRRKFKGMVDLGNNEDIRLVSENVDNWILIKMNLEKDLYENILRNGNHQNGSILSGAPANSIAGAAAGCTTLILIYTLEIAHTRLTADIGRADVRQFRGIFHFLTTIYNKDGIRGVYRGLPAFLHGMVVHRSLYFGGFDTLKEILSGEAAEHGLAPWKRWVVAQAVTASAGLMSYPLDSGYSSKADDDAIWPGTTNV</sequence>
<gene>
    <name evidence="12" type="ORF">D5086_0000270490</name>
</gene>
<dbReference type="PRINTS" id="PR00926">
    <property type="entry name" value="MITOCARRIER"/>
</dbReference>
<comment type="subcellular location">
    <subcellularLocation>
        <location evidence="1 11">Membrane</location>
        <topology evidence="1 11">Multi-pass membrane protein</topology>
    </subcellularLocation>
</comment>
<evidence type="ECO:0000256" key="9">
    <source>
        <dbReference type="PROSITE-ProRule" id="PRU00282"/>
    </source>
</evidence>
<dbReference type="PANTHER" id="PTHR45635:SF31">
    <property type="entry name" value="ADP_ATP TRANSLOCASE"/>
    <property type="match status" value="1"/>
</dbReference>
<organism evidence="12">
    <name type="scientific">Populus alba</name>
    <name type="common">White poplar</name>
    <dbReference type="NCBI Taxonomy" id="43335"/>
    <lineage>
        <taxon>Eukaryota</taxon>
        <taxon>Viridiplantae</taxon>
        <taxon>Streptophyta</taxon>
        <taxon>Embryophyta</taxon>
        <taxon>Tracheophyta</taxon>
        <taxon>Spermatophyta</taxon>
        <taxon>Magnoliopsida</taxon>
        <taxon>eudicotyledons</taxon>
        <taxon>Gunneridae</taxon>
        <taxon>Pentapetalae</taxon>
        <taxon>rosids</taxon>
        <taxon>fabids</taxon>
        <taxon>Malpighiales</taxon>
        <taxon>Salicaceae</taxon>
        <taxon>Saliceae</taxon>
        <taxon>Populus</taxon>
    </lineage>
</organism>
<evidence type="ECO:0000256" key="4">
    <source>
        <dbReference type="ARBA" id="ARBA00022692"/>
    </source>
</evidence>
<dbReference type="SUPFAM" id="SSF103506">
    <property type="entry name" value="Mitochondrial carrier"/>
    <property type="match status" value="1"/>
</dbReference>
<evidence type="ECO:0000256" key="10">
    <source>
        <dbReference type="RuleBase" id="RU000488"/>
    </source>
</evidence>
<proteinExistence type="inferred from homology"/>
<protein>
    <recommendedName>
        <fullName evidence="11">ADP/ATP translocase</fullName>
    </recommendedName>
    <alternativeName>
        <fullName evidence="11">ADP,ATP carrier protein</fullName>
    </alternativeName>
</protein>
<keyword evidence="7 9" id="KW-0472">Membrane</keyword>
<dbReference type="Gene3D" id="1.50.40.10">
    <property type="entry name" value="Mitochondrial carrier domain"/>
    <property type="match status" value="1"/>
</dbReference>
<dbReference type="GO" id="GO:1990544">
    <property type="term" value="P:mitochondrial ATP transmembrane transport"/>
    <property type="evidence" value="ECO:0007669"/>
    <property type="project" value="InterPro"/>
</dbReference>
<feature type="repeat" description="Solcar" evidence="9">
    <location>
        <begin position="91"/>
        <end position="180"/>
    </location>
</feature>
<dbReference type="InterPro" id="IPR018108">
    <property type="entry name" value="MCP_transmembrane"/>
</dbReference>
<reference evidence="12" key="1">
    <citation type="submission" date="2018-10" db="EMBL/GenBank/DDBJ databases">
        <title>Population genomic analysis revealed the cold adaptation of white poplar.</title>
        <authorList>
            <person name="Liu Y.-J."/>
        </authorList>
    </citation>
    <scope>NUCLEOTIDE SEQUENCE [LARGE SCALE GENOMIC DNA]</scope>
    <source>
        <strain evidence="12">PAL-ZL1</strain>
    </source>
</reference>
<dbReference type="GO" id="GO:0140021">
    <property type="term" value="P:mitochondrial ADP transmembrane transport"/>
    <property type="evidence" value="ECO:0007669"/>
    <property type="project" value="InterPro"/>
</dbReference>
<dbReference type="STRING" id="43335.A0A4U5N9F0"/>
<evidence type="ECO:0000256" key="8">
    <source>
        <dbReference type="ARBA" id="ARBA00024143"/>
    </source>
</evidence>
<name>A0A4U5N9F0_POPAL</name>
<keyword evidence="5" id="KW-0677">Repeat</keyword>
<dbReference type="GO" id="GO:0005471">
    <property type="term" value="F:ATP:ADP antiporter activity"/>
    <property type="evidence" value="ECO:0007669"/>
    <property type="project" value="UniProtKB-UniRule"/>
</dbReference>
<dbReference type="AlphaFoldDB" id="A0A4U5N9F0"/>
<evidence type="ECO:0000313" key="12">
    <source>
        <dbReference type="EMBL" id="TKR79629.1"/>
    </source>
</evidence>
<comment type="catalytic activity">
    <reaction evidence="8">
        <text>ADP(in) + ATP(out) = ADP(out) + ATP(in)</text>
        <dbReference type="Rhea" id="RHEA:34999"/>
        <dbReference type="ChEBI" id="CHEBI:30616"/>
        <dbReference type="ChEBI" id="CHEBI:456216"/>
    </reaction>
    <physiologicalReaction direction="left-to-right" evidence="8">
        <dbReference type="Rhea" id="RHEA:35000"/>
    </physiologicalReaction>
</comment>
<dbReference type="Pfam" id="PF00153">
    <property type="entry name" value="Mito_carr"/>
    <property type="match status" value="1"/>
</dbReference>
<comment type="function">
    <text evidence="11">Catalyzes the exchange of ADP and ATP across the membrane.</text>
</comment>
<comment type="caution">
    <text evidence="12">The sequence shown here is derived from an EMBL/GenBank/DDBJ whole genome shotgun (WGS) entry which is preliminary data.</text>
</comment>
<evidence type="ECO:0000256" key="6">
    <source>
        <dbReference type="ARBA" id="ARBA00022989"/>
    </source>
</evidence>
<keyword evidence="4 9" id="KW-0812">Transmembrane</keyword>
<evidence type="ECO:0000256" key="5">
    <source>
        <dbReference type="ARBA" id="ARBA00022737"/>
    </source>
</evidence>
<dbReference type="InterPro" id="IPR002067">
    <property type="entry name" value="MCP"/>
</dbReference>